<dbReference type="Proteomes" id="UP000295649">
    <property type="component" value="Unassembled WGS sequence"/>
</dbReference>
<gene>
    <name evidence="2" type="ORF">EDE11_103268</name>
</gene>
<feature type="transmembrane region" description="Helical" evidence="1">
    <location>
        <begin position="153"/>
        <end position="171"/>
    </location>
</feature>
<accession>A0ABY2CR09</accession>
<evidence type="ECO:0000313" key="3">
    <source>
        <dbReference type="Proteomes" id="UP000295649"/>
    </source>
</evidence>
<protein>
    <submittedName>
        <fullName evidence="2">Uncharacterized protein</fullName>
    </submittedName>
</protein>
<proteinExistence type="predicted"/>
<evidence type="ECO:0000313" key="2">
    <source>
        <dbReference type="EMBL" id="TCV87039.1"/>
    </source>
</evidence>
<organism evidence="2 3">
    <name type="scientific">Methylomonas methanica</name>
    <dbReference type="NCBI Taxonomy" id="421"/>
    <lineage>
        <taxon>Bacteria</taxon>
        <taxon>Pseudomonadati</taxon>
        <taxon>Pseudomonadota</taxon>
        <taxon>Gammaproteobacteria</taxon>
        <taxon>Methylococcales</taxon>
        <taxon>Methylococcaceae</taxon>
        <taxon>Methylomonas</taxon>
    </lineage>
</organism>
<feature type="transmembrane region" description="Helical" evidence="1">
    <location>
        <begin position="121"/>
        <end position="141"/>
    </location>
</feature>
<evidence type="ECO:0000256" key="1">
    <source>
        <dbReference type="SAM" id="Phobius"/>
    </source>
</evidence>
<name>A0ABY2CR09_METMH</name>
<keyword evidence="3" id="KW-1185">Reference proteome</keyword>
<reference evidence="2 3" key="1">
    <citation type="submission" date="2019-03" db="EMBL/GenBank/DDBJ databases">
        <title>Systems level insights into methane cycling in arid and semi-arid ecosystems.</title>
        <authorList>
            <person name="Kalyuzhnaya M."/>
        </authorList>
    </citation>
    <scope>NUCLEOTIDE SEQUENCE [LARGE SCALE GENOMIC DNA]</scope>
    <source>
        <strain evidence="2 3">S-1</strain>
    </source>
</reference>
<dbReference type="EMBL" id="SMCN01000003">
    <property type="protein sequence ID" value="TCV87039.1"/>
    <property type="molecule type" value="Genomic_DNA"/>
</dbReference>
<keyword evidence="1" id="KW-0472">Membrane</keyword>
<keyword evidence="1" id="KW-1133">Transmembrane helix</keyword>
<keyword evidence="1" id="KW-0812">Transmembrane</keyword>
<feature type="transmembrane region" description="Helical" evidence="1">
    <location>
        <begin position="82"/>
        <end position="101"/>
    </location>
</feature>
<sequence>MPIMNLLLKYLSSCWFLNNPSELVPPNSFMWKNVAFYLISGIIVEGLIADPADGTLEVLGRTTMAFGSVAILLLMEKKWGCFNQLYTSIFVCENFIMTLAVSGEALDYWLVLNHHPYREEIGIGIALFLVIWYISIVSYIFRAFFSYPTAVSVIYAFGYFVLTYGIPMLLMDI</sequence>
<comment type="caution">
    <text evidence="2">The sequence shown here is derived from an EMBL/GenBank/DDBJ whole genome shotgun (WGS) entry which is preliminary data.</text>
</comment>